<accession>A0ABS7XFL8</accession>
<dbReference type="EMBL" id="JAERPS020000012">
    <property type="protein sequence ID" value="MBZ9613845.1"/>
    <property type="molecule type" value="Genomic_DNA"/>
</dbReference>
<reference evidence="1 2" key="2">
    <citation type="submission" date="2021-08" db="EMBL/GenBank/DDBJ databases">
        <title>Rheinheimera aquimaris sp. nov., isolated from seawater of the East Sea in Korea.</title>
        <authorList>
            <person name="Kim K.H."/>
            <person name="Wenting R."/>
            <person name="Kim K.R."/>
            <person name="Jeon C.O."/>
        </authorList>
    </citation>
    <scope>NUCLEOTIDE SEQUENCE [LARGE SCALE GENOMIC DNA]</scope>
    <source>
        <strain evidence="1 2">MA-13</strain>
    </source>
</reference>
<proteinExistence type="predicted"/>
<evidence type="ECO:0000313" key="1">
    <source>
        <dbReference type="EMBL" id="MBZ9613845.1"/>
    </source>
</evidence>
<dbReference type="RefSeq" id="WP_205313626.1">
    <property type="nucleotide sequence ID" value="NZ_JAERPS020000012.1"/>
</dbReference>
<protein>
    <submittedName>
        <fullName evidence="1">Uncharacterized protein</fullName>
    </submittedName>
</protein>
<dbReference type="Pfam" id="PF26332">
    <property type="entry name" value="DUF8087"/>
    <property type="match status" value="1"/>
</dbReference>
<dbReference type="InterPro" id="IPR058400">
    <property type="entry name" value="DUF8087"/>
</dbReference>
<keyword evidence="2" id="KW-1185">Reference proteome</keyword>
<sequence>MSKLPEEGLYNSTKGTTEVRLIVEGAYGENPNEFYIAEIIDESNRENMDAAGDELDKEQ</sequence>
<gene>
    <name evidence="1" type="ORF">I4W93_019820</name>
</gene>
<dbReference type="Proteomes" id="UP000663814">
    <property type="component" value="Unassembled WGS sequence"/>
</dbReference>
<organism evidence="1 2">
    <name type="scientific">Rheinheimera maricola</name>
    <dbReference type="NCBI Taxonomy" id="2793282"/>
    <lineage>
        <taxon>Bacteria</taxon>
        <taxon>Pseudomonadati</taxon>
        <taxon>Pseudomonadota</taxon>
        <taxon>Gammaproteobacteria</taxon>
        <taxon>Chromatiales</taxon>
        <taxon>Chromatiaceae</taxon>
        <taxon>Rheinheimera</taxon>
    </lineage>
</organism>
<evidence type="ECO:0000313" key="2">
    <source>
        <dbReference type="Proteomes" id="UP000663814"/>
    </source>
</evidence>
<name>A0ABS7XFL8_9GAMM</name>
<reference evidence="1 2" key="1">
    <citation type="submission" date="2020-12" db="EMBL/GenBank/DDBJ databases">
        <authorList>
            <person name="Ruan W."/>
            <person name="Khan S.A."/>
            <person name="Jeon C.O."/>
        </authorList>
    </citation>
    <scope>NUCLEOTIDE SEQUENCE [LARGE SCALE GENOMIC DNA]</scope>
    <source>
        <strain evidence="1 2">MA-13</strain>
    </source>
</reference>
<comment type="caution">
    <text evidence="1">The sequence shown here is derived from an EMBL/GenBank/DDBJ whole genome shotgun (WGS) entry which is preliminary data.</text>
</comment>